<protein>
    <submittedName>
        <fullName evidence="2">Uncharacterized protein</fullName>
    </submittedName>
</protein>
<feature type="compositionally biased region" description="Basic and acidic residues" evidence="1">
    <location>
        <begin position="142"/>
        <end position="161"/>
    </location>
</feature>
<evidence type="ECO:0000256" key="1">
    <source>
        <dbReference type="SAM" id="MobiDB-lite"/>
    </source>
</evidence>
<dbReference type="EMBL" id="MGDX01000017">
    <property type="protein sequence ID" value="OGL71100.1"/>
    <property type="molecule type" value="Genomic_DNA"/>
</dbReference>
<accession>A0A1F7TYJ4</accession>
<dbReference type="STRING" id="1802389.A3C17_01140"/>
<dbReference type="AlphaFoldDB" id="A0A1F7TYJ4"/>
<evidence type="ECO:0000313" key="2">
    <source>
        <dbReference type="EMBL" id="OGL71100.1"/>
    </source>
</evidence>
<feature type="region of interest" description="Disordered" evidence="1">
    <location>
        <begin position="142"/>
        <end position="166"/>
    </location>
</feature>
<gene>
    <name evidence="2" type="ORF">A3C17_01140</name>
</gene>
<proteinExistence type="predicted"/>
<organism evidence="2 3">
    <name type="scientific">Candidatus Uhrbacteria bacterium RIFCSPHIGHO2_02_FULL_53_13</name>
    <dbReference type="NCBI Taxonomy" id="1802389"/>
    <lineage>
        <taxon>Bacteria</taxon>
        <taxon>Candidatus Uhriibacteriota</taxon>
    </lineage>
</organism>
<dbReference type="Proteomes" id="UP000177097">
    <property type="component" value="Unassembled WGS sequence"/>
</dbReference>
<reference evidence="2 3" key="1">
    <citation type="journal article" date="2016" name="Nat. Commun.">
        <title>Thousands of microbial genomes shed light on interconnected biogeochemical processes in an aquifer system.</title>
        <authorList>
            <person name="Anantharaman K."/>
            <person name="Brown C.T."/>
            <person name="Hug L.A."/>
            <person name="Sharon I."/>
            <person name="Castelle C.J."/>
            <person name="Probst A.J."/>
            <person name="Thomas B.C."/>
            <person name="Singh A."/>
            <person name="Wilkins M.J."/>
            <person name="Karaoz U."/>
            <person name="Brodie E.L."/>
            <person name="Williams K.H."/>
            <person name="Hubbard S.S."/>
            <person name="Banfield J.F."/>
        </authorList>
    </citation>
    <scope>NUCLEOTIDE SEQUENCE [LARGE SCALE GENOMIC DNA]</scope>
</reference>
<feature type="region of interest" description="Disordered" evidence="1">
    <location>
        <begin position="182"/>
        <end position="201"/>
    </location>
</feature>
<evidence type="ECO:0000313" key="3">
    <source>
        <dbReference type="Proteomes" id="UP000177097"/>
    </source>
</evidence>
<sequence length="218" mass="25486">MIIYGLTMQGKKEEVPDDIAKWLIGRMEKYPNVDFTIDYDEMIGLDQKQREHLSEQMKKFSRIFLPKHKMAGENGVLTVVFLYQSEIWRIKITGGLDEHGNIIGRSDPEINEKLKRGLTAELRNEIAGLTEEEHVEKIMLDGKEGPPAKVREDDEPLRNRPNELVPFPSDMRWTSELSMSGKQFNDLMQDPNTRERARKALHEKDWDALRELRNKKMH</sequence>
<name>A0A1F7TYJ4_9BACT</name>
<feature type="compositionally biased region" description="Basic and acidic residues" evidence="1">
    <location>
        <begin position="192"/>
        <end position="201"/>
    </location>
</feature>
<comment type="caution">
    <text evidence="2">The sequence shown here is derived from an EMBL/GenBank/DDBJ whole genome shotgun (WGS) entry which is preliminary data.</text>
</comment>